<dbReference type="PANTHER" id="PTHR43798">
    <property type="entry name" value="MONOACYLGLYCEROL LIPASE"/>
    <property type="match status" value="1"/>
</dbReference>
<comment type="caution">
    <text evidence="2">The sequence shown here is derived from an EMBL/GenBank/DDBJ whole genome shotgun (WGS) entry which is preliminary data.</text>
</comment>
<dbReference type="InterPro" id="IPR029058">
    <property type="entry name" value="AB_hydrolase_fold"/>
</dbReference>
<gene>
    <name evidence="2" type="ORF">CRV06_08495</name>
</gene>
<keyword evidence="3" id="KW-1185">Reference proteome</keyword>
<dbReference type="InterPro" id="IPR050266">
    <property type="entry name" value="AB_hydrolase_sf"/>
</dbReference>
<accession>A0A4Q0Y173</accession>
<name>A0A4Q0Y173_9BACT</name>
<evidence type="ECO:0000313" key="2">
    <source>
        <dbReference type="EMBL" id="RXJ62864.1"/>
    </source>
</evidence>
<dbReference type="Pfam" id="PF12146">
    <property type="entry name" value="Hydrolase_4"/>
    <property type="match status" value="1"/>
</dbReference>
<proteinExistence type="predicted"/>
<dbReference type="GO" id="GO:0016787">
    <property type="term" value="F:hydrolase activity"/>
    <property type="evidence" value="ECO:0007669"/>
    <property type="project" value="UniProtKB-KW"/>
</dbReference>
<dbReference type="EMBL" id="PDKO01000006">
    <property type="protein sequence ID" value="RXJ62864.1"/>
    <property type="molecule type" value="Genomic_DNA"/>
</dbReference>
<evidence type="ECO:0000259" key="1">
    <source>
        <dbReference type="Pfam" id="PF12146"/>
    </source>
</evidence>
<keyword evidence="2" id="KW-0378">Hydrolase</keyword>
<dbReference type="Gene3D" id="3.40.50.1820">
    <property type="entry name" value="alpha/beta hydrolase"/>
    <property type="match status" value="1"/>
</dbReference>
<organism evidence="2 3">
    <name type="scientific">Halarcobacter anaerophilus</name>
    <dbReference type="NCBI Taxonomy" id="877500"/>
    <lineage>
        <taxon>Bacteria</taxon>
        <taxon>Pseudomonadati</taxon>
        <taxon>Campylobacterota</taxon>
        <taxon>Epsilonproteobacteria</taxon>
        <taxon>Campylobacterales</taxon>
        <taxon>Arcobacteraceae</taxon>
        <taxon>Halarcobacter</taxon>
    </lineage>
</organism>
<feature type="domain" description="Serine aminopeptidase S33" evidence="1">
    <location>
        <begin position="13"/>
        <end position="238"/>
    </location>
</feature>
<dbReference type="InterPro" id="IPR022742">
    <property type="entry name" value="Hydrolase_4"/>
</dbReference>
<dbReference type="RefSeq" id="WP_129082133.1">
    <property type="nucleotide sequence ID" value="NZ_CP041070.1"/>
</dbReference>
<reference evidence="2 3" key="1">
    <citation type="submission" date="2017-10" db="EMBL/GenBank/DDBJ databases">
        <title>Genomics of the genus Arcobacter.</title>
        <authorList>
            <person name="Perez-Cataluna A."/>
            <person name="Figueras M.J."/>
        </authorList>
    </citation>
    <scope>NUCLEOTIDE SEQUENCE [LARGE SCALE GENOMIC DNA]</scope>
    <source>
        <strain evidence="2 3">DSM 24636</strain>
    </source>
</reference>
<dbReference type="AlphaFoldDB" id="A0A4Q0Y173"/>
<evidence type="ECO:0000313" key="3">
    <source>
        <dbReference type="Proteomes" id="UP000290191"/>
    </source>
</evidence>
<dbReference type="Proteomes" id="UP000290191">
    <property type="component" value="Unassembled WGS sequence"/>
</dbReference>
<protein>
    <submittedName>
        <fullName evidence="2">Alpha/beta hydrolase</fullName>
    </submittedName>
</protein>
<dbReference type="STRING" id="877500.GCA_000935065_01838"/>
<dbReference type="SUPFAM" id="SSF53474">
    <property type="entry name" value="alpha/beta-Hydrolases"/>
    <property type="match status" value="1"/>
</dbReference>
<dbReference type="OrthoDB" id="9780765at2"/>
<sequence length="252" mass="29240">MTMLGYKIIGEGEKKVIILHELMGDHRNYDSSVFYFDKKNFSYIFIDLRGYGLSKNIKGEYSCDEASNDVKNLLLKLDIKEYFLVAHSMSTMIAQKIALIDKRVKKLLLITPISAAGIKMKESAKNKLLEEMQENRGKIEEIVNSSSKRYNQTWRDYRIKLAYESSTLEARVGYMKMYLNTDFLEEAYENIDIPIKIIIGDYDFPVFSMNQVKKSFSKYKDVQIEECKESGHYAMLETPVLFASKLETLLKS</sequence>